<dbReference type="EnsemblMetazoa" id="XM_019901883.1">
    <property type="protein sequence ID" value="XP_019757442.1"/>
    <property type="gene ID" value="LOC109535869"/>
</dbReference>
<evidence type="ECO:0000256" key="15">
    <source>
        <dbReference type="PROSITE-ProRule" id="PRU01379"/>
    </source>
</evidence>
<dbReference type="PANTHER" id="PTHR11705:SF153">
    <property type="entry name" value="ZINC CARBOXYPEPTIDASE A 1-LIKE PROTEIN"/>
    <property type="match status" value="1"/>
</dbReference>
<protein>
    <recommendedName>
        <fullName evidence="14">Zinc carboxypeptidase A 1</fullName>
    </recommendedName>
</protein>
<dbReference type="FunFam" id="3.30.70.340:FF:000002">
    <property type="entry name" value="Carboxypeptidase A"/>
    <property type="match status" value="1"/>
</dbReference>
<dbReference type="FunFam" id="3.40.630.10:FF:000040">
    <property type="entry name" value="zinc carboxypeptidase"/>
    <property type="match status" value="1"/>
</dbReference>
<feature type="signal peptide" evidence="16">
    <location>
        <begin position="1"/>
        <end position="17"/>
    </location>
</feature>
<keyword evidence="8 16" id="KW-0732">Signal</keyword>
<dbReference type="GO" id="GO:0004181">
    <property type="term" value="F:metallocarboxypeptidase activity"/>
    <property type="evidence" value="ECO:0007669"/>
    <property type="project" value="InterPro"/>
</dbReference>
<dbReference type="InterPro" id="IPR000834">
    <property type="entry name" value="Peptidase_M14"/>
</dbReference>
<evidence type="ECO:0000313" key="18">
    <source>
        <dbReference type="EnsemblMetazoa" id="XP_019757442.1"/>
    </source>
</evidence>
<reference evidence="19" key="1">
    <citation type="journal article" date="2013" name="Genome Biol.">
        <title>Draft genome of the mountain pine beetle, Dendroctonus ponderosae Hopkins, a major forest pest.</title>
        <authorList>
            <person name="Keeling C.I."/>
            <person name="Yuen M.M."/>
            <person name="Liao N.Y."/>
            <person name="Docking T.R."/>
            <person name="Chan S.K."/>
            <person name="Taylor G.A."/>
            <person name="Palmquist D.L."/>
            <person name="Jackman S.D."/>
            <person name="Nguyen A."/>
            <person name="Li M."/>
            <person name="Henderson H."/>
            <person name="Janes J.K."/>
            <person name="Zhao Y."/>
            <person name="Pandoh P."/>
            <person name="Moore R."/>
            <person name="Sperling F.A."/>
            <person name="Huber D.P."/>
            <person name="Birol I."/>
            <person name="Jones S.J."/>
            <person name="Bohlmann J."/>
        </authorList>
    </citation>
    <scope>NUCLEOTIDE SEQUENCE</scope>
</reference>
<keyword evidence="9" id="KW-0378">Hydrolase</keyword>
<accession>A0AAR5P995</accession>
<comment type="subcellular location">
    <subcellularLocation>
        <location evidence="2">Secreted</location>
    </subcellularLocation>
</comment>
<dbReference type="AlphaFoldDB" id="A0AAR5P995"/>
<feature type="domain" description="Peptidase M14" evidence="17">
    <location>
        <begin position="121"/>
        <end position="412"/>
    </location>
</feature>
<evidence type="ECO:0000256" key="6">
    <source>
        <dbReference type="ARBA" id="ARBA00022670"/>
    </source>
</evidence>
<evidence type="ECO:0000259" key="17">
    <source>
        <dbReference type="PROSITE" id="PS52035"/>
    </source>
</evidence>
<evidence type="ECO:0000256" key="13">
    <source>
        <dbReference type="ARBA" id="ARBA00057299"/>
    </source>
</evidence>
<evidence type="ECO:0000313" key="19">
    <source>
        <dbReference type="Proteomes" id="UP000019118"/>
    </source>
</evidence>
<keyword evidence="5" id="KW-0121">Carboxypeptidase</keyword>
<evidence type="ECO:0000256" key="2">
    <source>
        <dbReference type="ARBA" id="ARBA00004613"/>
    </source>
</evidence>
<dbReference type="SUPFAM" id="SSF54897">
    <property type="entry name" value="Protease propeptides/inhibitors"/>
    <property type="match status" value="1"/>
</dbReference>
<dbReference type="SMART" id="SM00631">
    <property type="entry name" value="Zn_pept"/>
    <property type="match status" value="1"/>
</dbReference>
<dbReference type="GO" id="GO:0005615">
    <property type="term" value="C:extracellular space"/>
    <property type="evidence" value="ECO:0007669"/>
    <property type="project" value="TreeGrafter"/>
</dbReference>
<dbReference type="Gene3D" id="3.40.630.10">
    <property type="entry name" value="Zn peptidases"/>
    <property type="match status" value="1"/>
</dbReference>
<reference evidence="18" key="2">
    <citation type="submission" date="2024-08" db="UniProtKB">
        <authorList>
            <consortium name="EnsemblMetazoa"/>
        </authorList>
    </citation>
    <scope>IDENTIFICATION</scope>
</reference>
<proteinExistence type="inferred from homology"/>
<comment type="function">
    <text evidence="13">Involved in the digestion of the blood meal.</text>
</comment>
<keyword evidence="6" id="KW-0645">Protease</keyword>
<name>A0AAR5P995_DENPD</name>
<dbReference type="Gene3D" id="3.30.70.340">
    <property type="entry name" value="Metallocarboxypeptidase-like"/>
    <property type="match status" value="1"/>
</dbReference>
<dbReference type="RefSeq" id="XP_019757442.1">
    <property type="nucleotide sequence ID" value="XM_019901883.2"/>
</dbReference>
<organism evidence="18 19">
    <name type="scientific">Dendroctonus ponderosae</name>
    <name type="common">Mountain pine beetle</name>
    <dbReference type="NCBI Taxonomy" id="77166"/>
    <lineage>
        <taxon>Eukaryota</taxon>
        <taxon>Metazoa</taxon>
        <taxon>Ecdysozoa</taxon>
        <taxon>Arthropoda</taxon>
        <taxon>Hexapoda</taxon>
        <taxon>Insecta</taxon>
        <taxon>Pterygota</taxon>
        <taxon>Neoptera</taxon>
        <taxon>Endopterygota</taxon>
        <taxon>Coleoptera</taxon>
        <taxon>Polyphaga</taxon>
        <taxon>Cucujiformia</taxon>
        <taxon>Curculionidae</taxon>
        <taxon>Scolytinae</taxon>
        <taxon>Dendroctonus</taxon>
    </lineage>
</organism>
<dbReference type="InterPro" id="IPR003146">
    <property type="entry name" value="M14A_act_pep"/>
</dbReference>
<dbReference type="KEGG" id="dpa:109535869"/>
<comment type="cofactor">
    <cofactor evidence="1">
        <name>Zn(2+)</name>
        <dbReference type="ChEBI" id="CHEBI:29105"/>
    </cofactor>
</comment>
<comment type="similarity">
    <text evidence="3 15">Belongs to the peptidase M14 family.</text>
</comment>
<evidence type="ECO:0000256" key="7">
    <source>
        <dbReference type="ARBA" id="ARBA00022723"/>
    </source>
</evidence>
<evidence type="ECO:0000256" key="12">
    <source>
        <dbReference type="ARBA" id="ARBA00023157"/>
    </source>
</evidence>
<dbReference type="InterPro" id="IPR057247">
    <property type="entry name" value="CARBOXYPEPT_ZN_2"/>
</dbReference>
<evidence type="ECO:0000256" key="8">
    <source>
        <dbReference type="ARBA" id="ARBA00022729"/>
    </source>
</evidence>
<evidence type="ECO:0000256" key="3">
    <source>
        <dbReference type="ARBA" id="ARBA00005988"/>
    </source>
</evidence>
<evidence type="ECO:0000256" key="4">
    <source>
        <dbReference type="ARBA" id="ARBA00022525"/>
    </source>
</evidence>
<evidence type="ECO:0000256" key="11">
    <source>
        <dbReference type="ARBA" id="ARBA00023049"/>
    </source>
</evidence>
<keyword evidence="11" id="KW-0482">Metalloprotease</keyword>
<keyword evidence="12" id="KW-1015">Disulfide bond</keyword>
<dbReference type="CDD" id="cd03860">
    <property type="entry name" value="M14_CP_A-B_like"/>
    <property type="match status" value="1"/>
</dbReference>
<evidence type="ECO:0000256" key="5">
    <source>
        <dbReference type="ARBA" id="ARBA00022645"/>
    </source>
</evidence>
<keyword evidence="7" id="KW-0479">Metal-binding</keyword>
<evidence type="ECO:0000256" key="10">
    <source>
        <dbReference type="ARBA" id="ARBA00022833"/>
    </source>
</evidence>
<feature type="chain" id="PRO_5043781429" description="Zinc carboxypeptidase A 1" evidence="16">
    <location>
        <begin position="18"/>
        <end position="429"/>
    </location>
</feature>
<evidence type="ECO:0000256" key="9">
    <source>
        <dbReference type="ARBA" id="ARBA00022801"/>
    </source>
</evidence>
<keyword evidence="19" id="KW-1185">Reference proteome</keyword>
<dbReference type="InterPro" id="IPR036990">
    <property type="entry name" value="M14A-like_propep"/>
</dbReference>
<keyword evidence="10" id="KW-0862">Zinc</keyword>
<keyword evidence="4" id="KW-0964">Secreted</keyword>
<dbReference type="Pfam" id="PF02244">
    <property type="entry name" value="Propep_M14"/>
    <property type="match status" value="1"/>
</dbReference>
<dbReference type="GO" id="GO:0006508">
    <property type="term" value="P:proteolysis"/>
    <property type="evidence" value="ECO:0007669"/>
    <property type="project" value="UniProtKB-KW"/>
</dbReference>
<dbReference type="PRINTS" id="PR00765">
    <property type="entry name" value="CRBOXYPTASEA"/>
</dbReference>
<evidence type="ECO:0000256" key="16">
    <source>
        <dbReference type="SAM" id="SignalP"/>
    </source>
</evidence>
<dbReference type="PANTHER" id="PTHR11705">
    <property type="entry name" value="PROTEASE FAMILY M14 CARBOXYPEPTIDASE A,B"/>
    <property type="match status" value="1"/>
</dbReference>
<dbReference type="Proteomes" id="UP000019118">
    <property type="component" value="Unassembled WGS sequence"/>
</dbReference>
<dbReference type="GO" id="GO:0008270">
    <property type="term" value="F:zinc ion binding"/>
    <property type="evidence" value="ECO:0007669"/>
    <property type="project" value="InterPro"/>
</dbReference>
<feature type="active site" description="Proton donor/acceptor" evidence="15">
    <location>
        <position position="378"/>
    </location>
</feature>
<dbReference type="SUPFAM" id="SSF53187">
    <property type="entry name" value="Zn-dependent exopeptidases"/>
    <property type="match status" value="1"/>
</dbReference>
<evidence type="ECO:0000256" key="14">
    <source>
        <dbReference type="ARBA" id="ARBA00069039"/>
    </source>
</evidence>
<dbReference type="Pfam" id="PF00246">
    <property type="entry name" value="Peptidase_M14"/>
    <property type="match status" value="1"/>
</dbReference>
<dbReference type="PROSITE" id="PS52035">
    <property type="entry name" value="PEPTIDASE_M14"/>
    <property type="match status" value="1"/>
</dbReference>
<dbReference type="PROSITE" id="PS00133">
    <property type="entry name" value="CARBOXYPEPT_ZN_2"/>
    <property type="match status" value="1"/>
</dbReference>
<evidence type="ECO:0000256" key="1">
    <source>
        <dbReference type="ARBA" id="ARBA00001947"/>
    </source>
</evidence>
<dbReference type="GeneID" id="109535869"/>
<sequence length="429" mass="49490">MKLFFALLLAIAGSALAEKVSYKNYKVYKITPKNDQALQALRNLDEAVTEFSRFQFWESPSKLGRNATLMVAPEMQESMENMFEDLDIHSQVMIENVQDAINRESPRNARNIARIPVDWTDYNTLDEINEWLESLAVEFPDVITILKPGKSHLGRDIVGVKFDLTPNVEKEVVFMESNIHAREWITSAVNNYILNDLLRNETNRWLAANYTWYFFPVMNPDGFAYSHEVNRMWRKTRTRYNIFCYGADPNRNWAYQWMNGGSSQNPCSEIYAGPRAFSEPSVDVMKDFIASVAENMVAYIDFHSFSQMLLLPFGHTTDPLMNYDEMMEIAEVALEELRQVHGTEYVWGNIAETIYIASGSSMDWVKGEFEVPIAYTYELRDRGLHGFILPADQILPTAEETLVSLLSIFRQYRERHPDGLKLKNKVSGV</sequence>